<dbReference type="GO" id="GO:0070971">
    <property type="term" value="C:endoplasmic reticulum exit site"/>
    <property type="evidence" value="ECO:0007669"/>
    <property type="project" value="TreeGrafter"/>
</dbReference>
<dbReference type="Pfam" id="PF04811">
    <property type="entry name" value="Sec23_trunk"/>
    <property type="match status" value="1"/>
</dbReference>
<evidence type="ECO:0000256" key="2">
    <source>
        <dbReference type="ARBA" id="ARBA00022448"/>
    </source>
</evidence>
<evidence type="ECO:0000256" key="1">
    <source>
        <dbReference type="ARBA" id="ARBA00008334"/>
    </source>
</evidence>
<name>L8WXZ0_THACA</name>
<dbReference type="HOGENOM" id="CLU_004589_1_2_1"/>
<reference evidence="9 10" key="1">
    <citation type="journal article" date="2013" name="Nat. Commun.">
        <title>The evolution and pathogenic mechanisms of the rice sheath blight pathogen.</title>
        <authorList>
            <person name="Zheng A."/>
            <person name="Lin R."/>
            <person name="Xu L."/>
            <person name="Qin P."/>
            <person name="Tang C."/>
            <person name="Ai P."/>
            <person name="Zhang D."/>
            <person name="Liu Y."/>
            <person name="Sun Z."/>
            <person name="Feng H."/>
            <person name="Wang Y."/>
            <person name="Chen Y."/>
            <person name="Liang X."/>
            <person name="Fu R."/>
            <person name="Li Q."/>
            <person name="Zhang J."/>
            <person name="Yu X."/>
            <person name="Xie Z."/>
            <person name="Ding L."/>
            <person name="Guan P."/>
            <person name="Tang J."/>
            <person name="Liang Y."/>
            <person name="Wang S."/>
            <person name="Deng Q."/>
            <person name="Li S."/>
            <person name="Zhu J."/>
            <person name="Wang L."/>
            <person name="Liu H."/>
            <person name="Li P."/>
        </authorList>
    </citation>
    <scope>NUCLEOTIDE SEQUENCE [LARGE SCALE GENOMIC DNA]</scope>
    <source>
        <strain evidence="10">AG-1 IA</strain>
    </source>
</reference>
<dbReference type="Gene3D" id="2.60.40.1670">
    <property type="entry name" value="beta-sandwich domain of Sec23/24"/>
    <property type="match status" value="2"/>
</dbReference>
<dbReference type="InterPro" id="IPR036465">
    <property type="entry name" value="vWFA_dom_sf"/>
</dbReference>
<evidence type="ECO:0000313" key="10">
    <source>
        <dbReference type="Proteomes" id="UP000011668"/>
    </source>
</evidence>
<evidence type="ECO:0000256" key="3">
    <source>
        <dbReference type="ARBA" id="ARBA00022927"/>
    </source>
</evidence>
<dbReference type="SUPFAM" id="SSF82754">
    <property type="entry name" value="C-terminal, gelsolin-like domain of Sec23/24"/>
    <property type="match status" value="1"/>
</dbReference>
<dbReference type="SUPFAM" id="SSF81811">
    <property type="entry name" value="Helical domain of Sec23/24"/>
    <property type="match status" value="1"/>
</dbReference>
<dbReference type="GO" id="GO:0008270">
    <property type="term" value="F:zinc ion binding"/>
    <property type="evidence" value="ECO:0007669"/>
    <property type="project" value="InterPro"/>
</dbReference>
<dbReference type="InterPro" id="IPR006895">
    <property type="entry name" value="Znf_Sec23_Sec24"/>
</dbReference>
<feature type="domain" description="Zinc finger Sec23/Sec24-type" evidence="5">
    <location>
        <begin position="156"/>
        <end position="194"/>
    </location>
</feature>
<gene>
    <name evidence="9" type="ORF">AG1IA_04329</name>
</gene>
<evidence type="ECO:0000259" key="7">
    <source>
        <dbReference type="Pfam" id="PF04815"/>
    </source>
</evidence>
<dbReference type="InterPro" id="IPR006896">
    <property type="entry name" value="Sec23/24_trunk_dom"/>
</dbReference>
<evidence type="ECO:0000259" key="6">
    <source>
        <dbReference type="Pfam" id="PF04811"/>
    </source>
</evidence>
<dbReference type="InterPro" id="IPR029006">
    <property type="entry name" value="ADF-H/Gelsolin-like_dom_sf"/>
</dbReference>
<feature type="domain" description="Sec23/Sec24 beta-sandwich" evidence="8">
    <location>
        <begin position="494"/>
        <end position="567"/>
    </location>
</feature>
<organism evidence="9 10">
    <name type="scientific">Thanatephorus cucumeris (strain AG1-IA)</name>
    <name type="common">Rice sheath blight fungus</name>
    <name type="synonym">Rhizoctonia solani</name>
    <dbReference type="NCBI Taxonomy" id="983506"/>
    <lineage>
        <taxon>Eukaryota</taxon>
        <taxon>Fungi</taxon>
        <taxon>Dikarya</taxon>
        <taxon>Basidiomycota</taxon>
        <taxon>Agaricomycotina</taxon>
        <taxon>Agaricomycetes</taxon>
        <taxon>Cantharellales</taxon>
        <taxon>Ceratobasidiaceae</taxon>
        <taxon>Rhizoctonia</taxon>
        <taxon>Rhizoctonia solani AG-1</taxon>
    </lineage>
</organism>
<feature type="compositionally biased region" description="Polar residues" evidence="4">
    <location>
        <begin position="236"/>
        <end position="255"/>
    </location>
</feature>
<feature type="region of interest" description="Disordered" evidence="4">
    <location>
        <begin position="231"/>
        <end position="265"/>
    </location>
</feature>
<evidence type="ECO:0000313" key="9">
    <source>
        <dbReference type="EMBL" id="ELU41643.1"/>
    </source>
</evidence>
<dbReference type="STRING" id="983506.L8WXZ0"/>
<keyword evidence="10" id="KW-1185">Reference proteome</keyword>
<dbReference type="PANTHER" id="PTHR13803">
    <property type="entry name" value="SEC24-RELATED PROTEIN"/>
    <property type="match status" value="1"/>
</dbReference>
<accession>L8WXZ0</accession>
<evidence type="ECO:0000259" key="5">
    <source>
        <dbReference type="Pfam" id="PF04810"/>
    </source>
</evidence>
<sequence>MTRAPTCPHLKRLTPPPVGGGPILAQHKHLLYYTSKLTIGAGRPFPGLRSRIDPSQIPSPVTSWQTDQATWDKGAFMTCASPQTIPISTTRQTSILMPPIGNSAPRFIRLSTYSMPFSHDLASGCHLPVAAMIQPFAQQPDNEAPVPVVDFGEAGPPRCNSCRGYINPWCTWTNAGQKWICNLCQETTEVPLEYFATLEASGQRVDHESRPELNHGTIDFIVPKEYWAQPPPPRLLSSNNDPVASPSRTTFLPNLQQPPPPSRKPESLHILFGIDVSAESVTSGLAHAICTILRHTIFANPDVSSKNIGIVAYDAKSPNLSQPKMLVVSDMESMFVPLRTGLFVDPYLSRNLIEGLLDMIPTYFISAISGGAALGAVVQAGLSALLPTGGEILLFQRSHPSDLPERSKPDQELASTDKERTLFVPGSLKWTELAEECAEAGIAVNTWLFPSQFADVATINALSLKTGGDIYFHPRFLPDVSGNSLRGGTESMPPGLSVSTNLGAFHQMSPSDLTIASSHADNSVLVTFTHSGRLDDRREAHIQSATLYTSRTGERRVRVLNIAVQVSTLAANIFKNADLECKEALQMMSQRSLTEIRDSISEKCAALLLAYRRNCAASTSPTQLILPEAFKTLPVYVLGLLKSRPLKGSNVITDVRNYHAERLISISTSATMRYLYPRMTAIHDLSPNVGFPSEQTGRLVLPSPMPSSYTHMEPHGVYMIGELPYVMVFRLNRLTYNDQKTEKICISGLEMVYPHKFYSIFSTSRTGMRLGHARQVYLHSLPELQTHLSVQVRNLITHGNLLRGRALPLHVVRQNMDGAEIEFSNLLVEDTNNDAMSYVDYLCYEHKQINQALVNGTNIGSNGWRIPCEPGCTGSSVICL</sequence>
<dbReference type="SUPFAM" id="SSF82919">
    <property type="entry name" value="Zn-finger domain of Sec23/24"/>
    <property type="match status" value="1"/>
</dbReference>
<dbReference type="Gene3D" id="3.40.20.10">
    <property type="entry name" value="Severin"/>
    <property type="match status" value="1"/>
</dbReference>
<evidence type="ECO:0000256" key="4">
    <source>
        <dbReference type="SAM" id="MobiDB-lite"/>
    </source>
</evidence>
<dbReference type="Proteomes" id="UP000011668">
    <property type="component" value="Unassembled WGS sequence"/>
</dbReference>
<evidence type="ECO:0000259" key="8">
    <source>
        <dbReference type="Pfam" id="PF08033"/>
    </source>
</evidence>
<dbReference type="Gene3D" id="1.20.120.730">
    <property type="entry name" value="Sec23/Sec24 helical domain"/>
    <property type="match status" value="1"/>
</dbReference>
<dbReference type="PANTHER" id="PTHR13803:SF4">
    <property type="entry name" value="SECRETORY 24CD, ISOFORM C"/>
    <property type="match status" value="1"/>
</dbReference>
<dbReference type="Gene3D" id="2.30.30.380">
    <property type="entry name" value="Zn-finger domain of Sec23/24"/>
    <property type="match status" value="1"/>
</dbReference>
<dbReference type="Pfam" id="PF04815">
    <property type="entry name" value="Sec23_helical"/>
    <property type="match status" value="1"/>
</dbReference>
<dbReference type="OMA" id="INPFMTF"/>
<dbReference type="GO" id="GO:0030127">
    <property type="term" value="C:COPII vesicle coat"/>
    <property type="evidence" value="ECO:0007669"/>
    <property type="project" value="InterPro"/>
</dbReference>
<dbReference type="InterPro" id="IPR006900">
    <property type="entry name" value="Sec23/24_helical_dom"/>
</dbReference>
<dbReference type="GO" id="GO:0000149">
    <property type="term" value="F:SNARE binding"/>
    <property type="evidence" value="ECO:0007669"/>
    <property type="project" value="TreeGrafter"/>
</dbReference>
<dbReference type="InterPro" id="IPR036174">
    <property type="entry name" value="Znf_Sec23_Sec24_sf"/>
</dbReference>
<dbReference type="GO" id="GO:0006886">
    <property type="term" value="P:intracellular protein transport"/>
    <property type="evidence" value="ECO:0007669"/>
    <property type="project" value="InterPro"/>
</dbReference>
<dbReference type="Gene3D" id="3.40.50.410">
    <property type="entry name" value="von Willebrand factor, type A domain"/>
    <property type="match status" value="1"/>
</dbReference>
<protein>
    <submittedName>
        <fullName evidence="9">Sec24-related protein</fullName>
    </submittedName>
</protein>
<comment type="similarity">
    <text evidence="1">Belongs to the SEC23/SEC24 family. SEC24 subfamily.</text>
</comment>
<feature type="domain" description="Sec23/Sec24 helical" evidence="7">
    <location>
        <begin position="580"/>
        <end position="672"/>
    </location>
</feature>
<proteinExistence type="inferred from homology"/>
<comment type="caution">
    <text evidence="9">The sequence shown here is derived from an EMBL/GenBank/DDBJ whole genome shotgun (WGS) entry which is preliminary data.</text>
</comment>
<dbReference type="OrthoDB" id="49016at2759"/>
<dbReference type="GO" id="GO:0090110">
    <property type="term" value="P:COPII-coated vesicle cargo loading"/>
    <property type="evidence" value="ECO:0007669"/>
    <property type="project" value="TreeGrafter"/>
</dbReference>
<dbReference type="InterPro" id="IPR036175">
    <property type="entry name" value="Sec23/24_helical_dom_sf"/>
</dbReference>
<keyword evidence="2" id="KW-0813">Transport</keyword>
<dbReference type="AlphaFoldDB" id="L8WXZ0"/>
<dbReference type="InterPro" id="IPR012990">
    <property type="entry name" value="Beta-sandwich_Sec23_24"/>
</dbReference>
<dbReference type="SUPFAM" id="SSF53300">
    <property type="entry name" value="vWA-like"/>
    <property type="match status" value="1"/>
</dbReference>
<dbReference type="InterPro" id="IPR036180">
    <property type="entry name" value="Gelsolin-like_dom_sf"/>
</dbReference>
<dbReference type="Pfam" id="PF08033">
    <property type="entry name" value="Sec23_BS"/>
    <property type="match status" value="1"/>
</dbReference>
<keyword evidence="3" id="KW-0653">Protein transport</keyword>
<feature type="domain" description="Sec23/Sec24 trunk" evidence="6">
    <location>
        <begin position="267"/>
        <end position="479"/>
    </location>
</feature>
<dbReference type="EMBL" id="AFRT01001007">
    <property type="protein sequence ID" value="ELU41643.1"/>
    <property type="molecule type" value="Genomic_DNA"/>
</dbReference>
<dbReference type="InterPro" id="IPR050550">
    <property type="entry name" value="SEC23_SEC24_subfamily"/>
</dbReference>
<dbReference type="SUPFAM" id="SSF81995">
    <property type="entry name" value="beta-sandwich domain of Sec23/24"/>
    <property type="match status" value="1"/>
</dbReference>
<dbReference type="Pfam" id="PF04810">
    <property type="entry name" value="zf-Sec23_Sec24"/>
    <property type="match status" value="1"/>
</dbReference>